<evidence type="ECO:0000256" key="1">
    <source>
        <dbReference type="ARBA" id="ARBA00004651"/>
    </source>
</evidence>
<comment type="subcellular location">
    <subcellularLocation>
        <location evidence="1">Cell membrane</location>
        <topology evidence="1">Multi-pass membrane protein</topology>
    </subcellularLocation>
</comment>
<keyword evidence="3 6" id="KW-0812">Transmembrane</keyword>
<feature type="transmembrane region" description="Helical" evidence="6">
    <location>
        <begin position="248"/>
        <end position="267"/>
    </location>
</feature>
<feature type="transmembrane region" description="Helical" evidence="6">
    <location>
        <begin position="156"/>
        <end position="178"/>
    </location>
</feature>
<keyword evidence="8" id="KW-1185">Reference proteome</keyword>
<sequence>MKKHLGFIVSLLIILACGAYPIVTGSPMAREDMFVMLSYIGLALSLNVLMGFTGYVSFGHVVFFGIGGYITFALIYHYGIGLIPALIAGGIVAALIAGLLGMAVLNLRGAYFAIATIGINEAFKTLISNIDYLGGAEGLFFNLRKAYSPYGGSQKALWYSFILLVIVTLAALIVSFLVKRSKFGLGLFSIREDEDAAKVLGINTKLYKTIAFMISAFFPGMIGGLFFFKNGSIDPNSAFHLLKSVEMIFMVMLGGIGTIFGPVVGALTYEEIRSYLLLNPAFKDLHLAISGVILLLIVLFIPDGIVGFLRRKIKFFKEVFE</sequence>
<evidence type="ECO:0000256" key="6">
    <source>
        <dbReference type="SAM" id="Phobius"/>
    </source>
</evidence>
<dbReference type="PROSITE" id="PS51257">
    <property type="entry name" value="PROKAR_LIPOPROTEIN"/>
    <property type="match status" value="1"/>
</dbReference>
<dbReference type="OrthoDB" id="9789927at2"/>
<keyword evidence="2" id="KW-1003">Cell membrane</keyword>
<dbReference type="GO" id="GO:0015658">
    <property type="term" value="F:branched-chain amino acid transmembrane transporter activity"/>
    <property type="evidence" value="ECO:0007669"/>
    <property type="project" value="InterPro"/>
</dbReference>
<feature type="transmembrane region" description="Helical" evidence="6">
    <location>
        <begin position="287"/>
        <end position="309"/>
    </location>
</feature>
<proteinExistence type="predicted"/>
<feature type="transmembrane region" description="Helical" evidence="6">
    <location>
        <begin position="37"/>
        <end position="56"/>
    </location>
</feature>
<evidence type="ECO:0000256" key="2">
    <source>
        <dbReference type="ARBA" id="ARBA00022475"/>
    </source>
</evidence>
<accession>A0A1R1MN65</accession>
<evidence type="ECO:0000256" key="5">
    <source>
        <dbReference type="ARBA" id="ARBA00023136"/>
    </source>
</evidence>
<evidence type="ECO:0000313" key="8">
    <source>
        <dbReference type="Proteomes" id="UP000187408"/>
    </source>
</evidence>
<dbReference type="PANTHER" id="PTHR30482:SF10">
    <property type="entry name" value="HIGH-AFFINITY BRANCHED-CHAIN AMINO ACID TRANSPORT PROTEIN BRAE"/>
    <property type="match status" value="1"/>
</dbReference>
<name>A0A1R1MN65_9BACT</name>
<gene>
    <name evidence="7" type="ORF">BLW93_00675</name>
</gene>
<dbReference type="Pfam" id="PF02653">
    <property type="entry name" value="BPD_transp_2"/>
    <property type="match status" value="1"/>
</dbReference>
<feature type="transmembrane region" description="Helical" evidence="6">
    <location>
        <begin position="61"/>
        <end position="79"/>
    </location>
</feature>
<evidence type="ECO:0000313" key="7">
    <source>
        <dbReference type="EMBL" id="OMH41216.1"/>
    </source>
</evidence>
<feature type="transmembrane region" description="Helical" evidence="6">
    <location>
        <begin position="210"/>
        <end position="228"/>
    </location>
</feature>
<dbReference type="PANTHER" id="PTHR30482">
    <property type="entry name" value="HIGH-AFFINITY BRANCHED-CHAIN AMINO ACID TRANSPORT SYSTEM PERMEASE"/>
    <property type="match status" value="1"/>
</dbReference>
<dbReference type="CDD" id="cd06581">
    <property type="entry name" value="TM_PBP1_LivM_like"/>
    <property type="match status" value="1"/>
</dbReference>
<dbReference type="InterPro" id="IPR043428">
    <property type="entry name" value="LivM-like"/>
</dbReference>
<keyword evidence="4 6" id="KW-1133">Transmembrane helix</keyword>
<dbReference type="EMBL" id="MOEN01000002">
    <property type="protein sequence ID" value="OMH41216.1"/>
    <property type="molecule type" value="Genomic_DNA"/>
</dbReference>
<dbReference type="RefSeq" id="WP_076712188.1">
    <property type="nucleotide sequence ID" value="NZ_MOEN01000002.1"/>
</dbReference>
<organism evidence="7 8">
    <name type="scientific">Desulfurobacterium indicum</name>
    <dbReference type="NCBI Taxonomy" id="1914305"/>
    <lineage>
        <taxon>Bacteria</taxon>
        <taxon>Pseudomonadati</taxon>
        <taxon>Aquificota</taxon>
        <taxon>Aquificia</taxon>
        <taxon>Desulfurobacteriales</taxon>
        <taxon>Desulfurobacteriaceae</taxon>
        <taxon>Desulfurobacterium</taxon>
    </lineage>
</organism>
<keyword evidence="5 6" id="KW-0472">Membrane</keyword>
<dbReference type="AlphaFoldDB" id="A0A1R1MN65"/>
<evidence type="ECO:0000256" key="3">
    <source>
        <dbReference type="ARBA" id="ARBA00022692"/>
    </source>
</evidence>
<dbReference type="Proteomes" id="UP000187408">
    <property type="component" value="Unassembled WGS sequence"/>
</dbReference>
<dbReference type="GO" id="GO:0005886">
    <property type="term" value="C:plasma membrane"/>
    <property type="evidence" value="ECO:0007669"/>
    <property type="project" value="UniProtKB-SubCell"/>
</dbReference>
<protein>
    <submittedName>
        <fullName evidence="7">Branched-chain amino acid ABC transporter permease</fullName>
    </submittedName>
</protein>
<reference evidence="7 8" key="1">
    <citation type="submission" date="2016-10" db="EMBL/GenBank/DDBJ databases">
        <title>Genome sequence of a sulfur-reducing bacterium Desulfurobacterium indicum K6013.</title>
        <authorList>
            <person name="Cao J."/>
            <person name="Shao Z."/>
            <person name="Alain K."/>
            <person name="Jebbar M."/>
        </authorList>
    </citation>
    <scope>NUCLEOTIDE SEQUENCE [LARGE SCALE GENOMIC DNA]</scope>
    <source>
        <strain evidence="7 8">K6013</strain>
    </source>
</reference>
<comment type="caution">
    <text evidence="7">The sequence shown here is derived from an EMBL/GenBank/DDBJ whole genome shotgun (WGS) entry which is preliminary data.</text>
</comment>
<dbReference type="InterPro" id="IPR001851">
    <property type="entry name" value="ABC_transp_permease"/>
</dbReference>
<feature type="transmembrane region" description="Helical" evidence="6">
    <location>
        <begin position="85"/>
        <end position="105"/>
    </location>
</feature>
<evidence type="ECO:0000256" key="4">
    <source>
        <dbReference type="ARBA" id="ARBA00022989"/>
    </source>
</evidence>
<dbReference type="STRING" id="1914305.BLW93_00675"/>